<reference evidence="5 6" key="1">
    <citation type="journal article" date="2014" name="Proc. Natl. Acad. Sci. U.S.A.">
        <title>Trajectory and genomic determinants of fungal-pathogen speciation and host adaptation.</title>
        <authorList>
            <person name="Hu X."/>
            <person name="Xiao G."/>
            <person name="Zheng P."/>
            <person name="Shang Y."/>
            <person name="Su Y."/>
            <person name="Zhang X."/>
            <person name="Liu X."/>
            <person name="Zhan S."/>
            <person name="St Leger R.J."/>
            <person name="Wang C."/>
        </authorList>
    </citation>
    <scope>NUCLEOTIDE SEQUENCE [LARGE SCALE GENOMIC DNA]</scope>
    <source>
        <strain evidence="5 6">ARSEF 1941</strain>
    </source>
</reference>
<keyword evidence="6" id="KW-1185">Reference proteome</keyword>
<dbReference type="InterPro" id="IPR009288">
    <property type="entry name" value="AIG2-like_dom"/>
</dbReference>
<evidence type="ECO:0000256" key="1">
    <source>
        <dbReference type="ARBA" id="ARBA00008861"/>
    </source>
</evidence>
<dbReference type="EMBL" id="AZHE01000034">
    <property type="protein sequence ID" value="KHN94482.1"/>
    <property type="molecule type" value="Genomic_DNA"/>
</dbReference>
<dbReference type="SUPFAM" id="SSF110857">
    <property type="entry name" value="Gamma-glutamyl cyclotransferase-like"/>
    <property type="match status" value="1"/>
</dbReference>
<dbReference type="InterPro" id="IPR013024">
    <property type="entry name" value="GGCT-like"/>
</dbReference>
<evidence type="ECO:0000313" key="6">
    <source>
        <dbReference type="Proteomes" id="UP000030816"/>
    </source>
</evidence>
<evidence type="ECO:0000313" key="5">
    <source>
        <dbReference type="EMBL" id="KHN94482.1"/>
    </source>
</evidence>
<comment type="similarity">
    <text evidence="1">Belongs to the gamma-glutamylcyclotransferase family.</text>
</comment>
<dbReference type="OrthoDB" id="1044435at2759"/>
<dbReference type="PANTHER" id="PTHR31544:SF2">
    <property type="entry name" value="AIG2-LIKE PROTEIN D"/>
    <property type="match status" value="1"/>
</dbReference>
<dbReference type="GO" id="GO:0016740">
    <property type="term" value="F:transferase activity"/>
    <property type="evidence" value="ECO:0007669"/>
    <property type="project" value="UniProtKB-KW"/>
</dbReference>
<evidence type="ECO:0000256" key="3">
    <source>
        <dbReference type="ARBA" id="ARBA00030602"/>
    </source>
</evidence>
<dbReference type="InterPro" id="IPR036568">
    <property type="entry name" value="GGCT-like_sf"/>
</dbReference>
<dbReference type="Proteomes" id="UP000030816">
    <property type="component" value="Unassembled WGS sequence"/>
</dbReference>
<dbReference type="Gene3D" id="3.10.490.10">
    <property type="entry name" value="Gamma-glutamyl cyclotransferase-like"/>
    <property type="match status" value="1"/>
</dbReference>
<dbReference type="InterPro" id="IPR045038">
    <property type="entry name" value="AIG2-like"/>
</dbReference>
<dbReference type="CDD" id="cd06661">
    <property type="entry name" value="GGCT_like"/>
    <property type="match status" value="1"/>
</dbReference>
<comment type="caution">
    <text evidence="5">The sequence shown here is derived from an EMBL/GenBank/DDBJ whole genome shotgun (WGS) entry which is preliminary data.</text>
</comment>
<dbReference type="PANTHER" id="PTHR31544">
    <property type="entry name" value="AIG2-LIKE PROTEIN D"/>
    <property type="match status" value="1"/>
</dbReference>
<gene>
    <name evidence="5" type="ORF">MAM_07670</name>
</gene>
<organism evidence="5 6">
    <name type="scientific">Metarhizium album (strain ARSEF 1941)</name>
    <dbReference type="NCBI Taxonomy" id="1081103"/>
    <lineage>
        <taxon>Eukaryota</taxon>
        <taxon>Fungi</taxon>
        <taxon>Dikarya</taxon>
        <taxon>Ascomycota</taxon>
        <taxon>Pezizomycotina</taxon>
        <taxon>Sordariomycetes</taxon>
        <taxon>Hypocreomycetidae</taxon>
        <taxon>Hypocreales</taxon>
        <taxon>Clavicipitaceae</taxon>
        <taxon>Metarhizium</taxon>
    </lineage>
</organism>
<dbReference type="AlphaFoldDB" id="A0A0B2WLW8"/>
<dbReference type="HOGENOM" id="CLU_093936_2_0_1"/>
<dbReference type="RefSeq" id="XP_040675548.1">
    <property type="nucleotide sequence ID" value="XM_040826468.1"/>
</dbReference>
<feature type="domain" description="Gamma-glutamylcyclotransferase AIG2-like" evidence="4">
    <location>
        <begin position="19"/>
        <end position="135"/>
    </location>
</feature>
<dbReference type="GeneID" id="63742125"/>
<dbReference type="Pfam" id="PF06094">
    <property type="entry name" value="GGACT"/>
    <property type="match status" value="1"/>
</dbReference>
<protein>
    <recommendedName>
        <fullName evidence="3">Putative gamma-glutamylcyclotransferase</fullName>
    </recommendedName>
</protein>
<keyword evidence="2" id="KW-0808">Transferase</keyword>
<name>A0A0B2WLW8_METAS</name>
<sequence>MSQERDKMAQETCTQPKPLFVYGTLCAKELLAWALTGDSSNVDYIDTLIRPARVYGFARYRLRGRDYPAATVRGDSYIDGYLVSFQSTSQRRKLDDFEGETYTPVSTRTCILDENNECSGEEIPADIYLWNGPAESLTQEPWELQVFVNESLEDWLDLFQGMELTGGE</sequence>
<accession>A0A0B2WLW8</accession>
<evidence type="ECO:0000259" key="4">
    <source>
        <dbReference type="Pfam" id="PF06094"/>
    </source>
</evidence>
<proteinExistence type="inferred from homology"/>
<evidence type="ECO:0000256" key="2">
    <source>
        <dbReference type="ARBA" id="ARBA00022679"/>
    </source>
</evidence>